<dbReference type="Gene3D" id="2.40.70.10">
    <property type="entry name" value="Acid Proteases"/>
    <property type="match status" value="1"/>
</dbReference>
<dbReference type="CDD" id="cd00303">
    <property type="entry name" value="retropepsin_like"/>
    <property type="match status" value="1"/>
</dbReference>
<organism evidence="2 3">
    <name type="scientific">Mycena chlorophos</name>
    <name type="common">Agaric fungus</name>
    <name type="synonym">Agaricus chlorophos</name>
    <dbReference type="NCBI Taxonomy" id="658473"/>
    <lineage>
        <taxon>Eukaryota</taxon>
        <taxon>Fungi</taxon>
        <taxon>Dikarya</taxon>
        <taxon>Basidiomycota</taxon>
        <taxon>Agaricomycotina</taxon>
        <taxon>Agaricomycetes</taxon>
        <taxon>Agaricomycetidae</taxon>
        <taxon>Agaricales</taxon>
        <taxon>Marasmiineae</taxon>
        <taxon>Mycenaceae</taxon>
        <taxon>Mycena</taxon>
    </lineage>
</organism>
<dbReference type="PANTHER" id="PTHR24559:SF444">
    <property type="entry name" value="REVERSE TRANSCRIPTASE DOMAIN-CONTAINING PROTEIN"/>
    <property type="match status" value="1"/>
</dbReference>
<name>A0ABQ0L424_MYCCL</name>
<feature type="region of interest" description="Disordered" evidence="1">
    <location>
        <begin position="237"/>
        <end position="265"/>
    </location>
</feature>
<proteinExistence type="predicted"/>
<dbReference type="SUPFAM" id="SSF50630">
    <property type="entry name" value="Acid proteases"/>
    <property type="match status" value="1"/>
</dbReference>
<feature type="region of interest" description="Disordered" evidence="1">
    <location>
        <begin position="380"/>
        <end position="433"/>
    </location>
</feature>
<evidence type="ECO:0000256" key="1">
    <source>
        <dbReference type="SAM" id="MobiDB-lite"/>
    </source>
</evidence>
<dbReference type="Gene3D" id="3.30.70.270">
    <property type="match status" value="1"/>
</dbReference>
<evidence type="ECO:0000313" key="2">
    <source>
        <dbReference type="EMBL" id="GAT45871.1"/>
    </source>
</evidence>
<dbReference type="Gene3D" id="3.10.10.10">
    <property type="entry name" value="HIV Type 1 Reverse Transcriptase, subunit A, domain 1"/>
    <property type="match status" value="1"/>
</dbReference>
<dbReference type="InterPro" id="IPR043128">
    <property type="entry name" value="Rev_trsase/Diguanyl_cyclase"/>
</dbReference>
<sequence>MPDPVPLPARGAHTAPKFDASKPEELRRFIDDVEYALKLAKITDDQEKKVAVARYMSVTDEAYVKSLPEFKAAETYEAFKKAVLARYAGNNEDNLYSLRDWHTLLGAISHKGIQSEKELAEFFRDFVRMGNFLMDKGRLSKTEQSNAFLRALQPASLQAAVKQRLQIKKPDVHVDDPYEVSDIYDAAKFALAGSSFYATSVPAPEKTEPKKESTEMSALLQAMTQLVQVMSATHAHAPANTTAGNSSAGTTNSSTGSNNNNQNKPRRDGCSYCWDLLHLWRTCGNLESDKREGVCKVGDNNKLVLPDGQEPPWVRGISLRERFLRYHAANPGKKVVPQLIIQVTAEAPTASVYFLDEEERLKQLTADALALQTRKAAREALKAGKSANPEPKIPAPAPAPAKPDTTGPSPNSAPIPNSGPAPELPSVPFPEHPYSAAKDAAYAPPKDRNVGALSKPATKPAIAVTDEAKRVFNAALDAEFLMTNRKLLAISPDIRSQYREMVTPRRHPVKDQLLNENSEDADPFGGFSESELYETPTKEAREAAISNTMPGAFMNREVPAGLQVGHDEYATLYNQGLLSDDLVVSSDSKSIRCITPIIENRLVAECIIDPGSQICAMSENLFHELGIVYDPTVILNMQSANGAITLSLGLARNVAFKVSDITLYLQVHVVRNPAYDVLLGRPFDVLTRSIVRNYEDSNQDLTIHDPNSGRALTVATVFTVQDVIPDGDLALVIESDPSQPNGFSISAYKSLEKDTPAHIQLAYLAACKNLGNNYTTVHSAHYVAQPAFSAPAVSPSNKFASVYSVCDNHPEAFHLPDDVARISHAVPLWTTHQRRHPFSALRDTKPVSVDLNTLSDISPPSPVPPIARVFAGKRYKPVAKKVRPILGSLPDEFRIIRNITGDPLENIPILDPNPPPFVPTGRYTADRKAALDAAHSEDFLWPEERALLHYFMMLHNDAFAWEDSERGSFRADFFPPVEIPVMPHTPWVLRNIPIPPGIYDQVCDLIRTKIAAGVYEPSNSSYRSRWFCVVKKDGTSLRLVHSLEPLNAVTIQHSGVPPFTEQLAEHFAGRACGAMLDLYVGYDERLLSPSSRDYTTFQTPFGALRLVTLPMGWTNSVLVFHDDIFDFIMEKEVT</sequence>
<dbReference type="PANTHER" id="PTHR24559">
    <property type="entry name" value="TRANSPOSON TY3-I GAG-POL POLYPROTEIN"/>
    <property type="match status" value="1"/>
</dbReference>
<evidence type="ECO:0000313" key="3">
    <source>
        <dbReference type="Proteomes" id="UP000815677"/>
    </source>
</evidence>
<accession>A0ABQ0L424</accession>
<gene>
    <name evidence="2" type="ORF">MCHLO_03422</name>
</gene>
<dbReference type="CDD" id="cd01647">
    <property type="entry name" value="RT_LTR"/>
    <property type="match status" value="1"/>
</dbReference>
<dbReference type="Pfam" id="PF13650">
    <property type="entry name" value="Asp_protease_2"/>
    <property type="match status" value="1"/>
</dbReference>
<feature type="compositionally biased region" description="Pro residues" evidence="1">
    <location>
        <begin position="391"/>
        <end position="401"/>
    </location>
</feature>
<dbReference type="InterPro" id="IPR021109">
    <property type="entry name" value="Peptidase_aspartic_dom_sf"/>
</dbReference>
<keyword evidence="3" id="KW-1185">Reference proteome</keyword>
<dbReference type="Proteomes" id="UP000815677">
    <property type="component" value="Unassembled WGS sequence"/>
</dbReference>
<dbReference type="EMBL" id="DF841818">
    <property type="protein sequence ID" value="GAT45871.1"/>
    <property type="molecule type" value="Genomic_DNA"/>
</dbReference>
<dbReference type="InterPro" id="IPR053134">
    <property type="entry name" value="RNA-dir_DNA_polymerase"/>
</dbReference>
<feature type="compositionally biased region" description="Pro residues" evidence="1">
    <location>
        <begin position="411"/>
        <end position="431"/>
    </location>
</feature>
<reference evidence="2" key="1">
    <citation type="submission" date="2014-09" db="EMBL/GenBank/DDBJ databases">
        <title>Genome sequence of the luminous mushroom Mycena chlorophos for searching fungal bioluminescence genes.</title>
        <authorList>
            <person name="Tanaka Y."/>
            <person name="Kasuga D."/>
            <person name="Oba Y."/>
            <person name="Hase S."/>
            <person name="Sato K."/>
            <person name="Oba Y."/>
            <person name="Sakakibara Y."/>
        </authorList>
    </citation>
    <scope>NUCLEOTIDE SEQUENCE</scope>
</reference>
<feature type="compositionally biased region" description="Low complexity" evidence="1">
    <location>
        <begin position="237"/>
        <end position="261"/>
    </location>
</feature>
<dbReference type="SUPFAM" id="SSF56672">
    <property type="entry name" value="DNA/RNA polymerases"/>
    <property type="match status" value="1"/>
</dbReference>
<protein>
    <submittedName>
        <fullName evidence="2">Uncharacterized protein</fullName>
    </submittedName>
</protein>
<dbReference type="InterPro" id="IPR043502">
    <property type="entry name" value="DNA/RNA_pol_sf"/>
</dbReference>